<dbReference type="Pfam" id="PF08240">
    <property type="entry name" value="ADH_N"/>
    <property type="match status" value="1"/>
</dbReference>
<organism evidence="2 3">
    <name type="scientific">Pseudomonas lurida</name>
    <dbReference type="NCBI Taxonomy" id="244566"/>
    <lineage>
        <taxon>Bacteria</taxon>
        <taxon>Pseudomonadati</taxon>
        <taxon>Pseudomonadota</taxon>
        <taxon>Gammaproteobacteria</taxon>
        <taxon>Pseudomonadales</taxon>
        <taxon>Pseudomonadaceae</taxon>
        <taxon>Pseudomonas</taxon>
    </lineage>
</organism>
<feature type="domain" description="Enoyl reductase (ER)" evidence="1">
    <location>
        <begin position="10"/>
        <end position="322"/>
    </location>
</feature>
<dbReference type="Gene3D" id="3.90.180.10">
    <property type="entry name" value="Medium-chain alcohol dehydrogenases, catalytic domain"/>
    <property type="match status" value="1"/>
</dbReference>
<sequence length="326" mass="34173">MKVVLCTNFGSPDQLIVEEKPALEPGPGEVVIAVHASGVGLPDALMVQGRSHASPTLPFSPGCEVAGVIAHVGVGVGTRFVGERVFAYVGVGGYAEEVCLQASRVLPVPPGMSFEIAASFALTHATAYHALKDRAGLRSGETVVVLGAAGGLGLAAVGIAKAMGARVVACASSDERLELCRQQGADDLINYQSVQLRLKLLDLTEGKGVDVVFDPVGGIYSESVMRSLSREGRYLVVGLATDKIPNVPLNLLLEKGASILGVSYDVFNARSSAQCMANLEELLGWQAQGRLIPKVPTSYVLEEAGLALDALLRREILGKAVLVMER</sequence>
<dbReference type="SUPFAM" id="SSF50129">
    <property type="entry name" value="GroES-like"/>
    <property type="match status" value="1"/>
</dbReference>
<dbReference type="InterPro" id="IPR013149">
    <property type="entry name" value="ADH-like_C"/>
</dbReference>
<dbReference type="InterPro" id="IPR051397">
    <property type="entry name" value="Zn-ADH-like_protein"/>
</dbReference>
<dbReference type="SMART" id="SM00829">
    <property type="entry name" value="PKS_ER"/>
    <property type="match status" value="1"/>
</dbReference>
<dbReference type="SUPFAM" id="SSF51735">
    <property type="entry name" value="NAD(P)-binding Rossmann-fold domains"/>
    <property type="match status" value="1"/>
</dbReference>
<proteinExistence type="predicted"/>
<gene>
    <name evidence="2" type="ORF">PSH67_19970</name>
</gene>
<dbReference type="Gene3D" id="3.40.50.720">
    <property type="entry name" value="NAD(P)-binding Rossmann-like Domain"/>
    <property type="match status" value="1"/>
</dbReference>
<dbReference type="CDD" id="cd08241">
    <property type="entry name" value="QOR1"/>
    <property type="match status" value="1"/>
</dbReference>
<protein>
    <submittedName>
        <fullName evidence="2">NADPH:quinone oxidoreductase family protein</fullName>
    </submittedName>
</protein>
<accession>A0ABY9FP71</accession>
<dbReference type="InterPro" id="IPR013154">
    <property type="entry name" value="ADH-like_N"/>
</dbReference>
<dbReference type="EMBL" id="CP117450">
    <property type="protein sequence ID" value="WLH05110.1"/>
    <property type="molecule type" value="Genomic_DNA"/>
</dbReference>
<dbReference type="InterPro" id="IPR020843">
    <property type="entry name" value="ER"/>
</dbReference>
<dbReference type="InterPro" id="IPR011032">
    <property type="entry name" value="GroES-like_sf"/>
</dbReference>
<dbReference type="Pfam" id="PF00107">
    <property type="entry name" value="ADH_zinc_N"/>
    <property type="match status" value="1"/>
</dbReference>
<dbReference type="InterPro" id="IPR036291">
    <property type="entry name" value="NAD(P)-bd_dom_sf"/>
</dbReference>
<dbReference type="Proteomes" id="UP001236748">
    <property type="component" value="Chromosome"/>
</dbReference>
<evidence type="ECO:0000313" key="3">
    <source>
        <dbReference type="Proteomes" id="UP001236748"/>
    </source>
</evidence>
<evidence type="ECO:0000313" key="2">
    <source>
        <dbReference type="EMBL" id="WLH05110.1"/>
    </source>
</evidence>
<dbReference type="RefSeq" id="WP_047542251.1">
    <property type="nucleotide sequence ID" value="NZ_CP117450.1"/>
</dbReference>
<name>A0ABY9FP71_9PSED</name>
<evidence type="ECO:0000259" key="1">
    <source>
        <dbReference type="SMART" id="SM00829"/>
    </source>
</evidence>
<dbReference type="PANTHER" id="PTHR43677">
    <property type="entry name" value="SHORT-CHAIN DEHYDROGENASE/REDUCTASE"/>
    <property type="match status" value="1"/>
</dbReference>
<keyword evidence="3" id="KW-1185">Reference proteome</keyword>
<reference evidence="2 3" key="1">
    <citation type="submission" date="2023-02" db="EMBL/GenBank/DDBJ databases">
        <title>Evolution of Hrp T3SS in non-pathogenic Pseudomonas fluorescens.</title>
        <authorList>
            <person name="Liao K."/>
            <person name="Wei H."/>
            <person name="Gu Y."/>
        </authorList>
    </citation>
    <scope>NUCLEOTIDE SEQUENCE [LARGE SCALE GENOMIC DNA]</scope>
    <source>
        <strain evidence="2 3">FP2043</strain>
    </source>
</reference>
<dbReference type="PANTHER" id="PTHR43677:SF4">
    <property type="entry name" value="QUINONE OXIDOREDUCTASE-LIKE PROTEIN 2"/>
    <property type="match status" value="1"/>
</dbReference>